<name>A0ABV0IBC4_VEIPA</name>
<accession>A0ABV0IBC4</accession>
<dbReference type="Pfam" id="PF22530">
    <property type="entry name" value="Terminase-T7_RNaseH-like"/>
    <property type="match status" value="1"/>
</dbReference>
<evidence type="ECO:0000313" key="3">
    <source>
        <dbReference type="Proteomes" id="UP000234197"/>
    </source>
</evidence>
<sequence>MTKQDKIIVQAKRELARREFFYYCHLLEGDFYRTDRQYLVELCNALQEFYESDIYNVLIVNLPPRHGKSRTAQNLVKWAFGKNHKEKIMTGSYNATLSKSFAKGVRDSIKEIKADDNITVFSDVFCGVEIKEGDGAAHMWSLKDGYNSYLATSPDGSSTGFGASLLIIDDIIKNAEEAHNENVKEAHWSWFTNTMLSRLEEGGKIIIIMTRWASDDLAGRAIEHFADDPKFKPKVIMMKAVQDDGTMLCDDVLSKDSYLSKVRAMGEDIASANYQQEPIDVKGRLYTYFSTYKDIPRDDKGYPLFSAVKAYVDSADTGEDWLCAIVYGVYNDNAYILDILFTDAPMEITERKTAELLHRNGVNVSDIESNNGGRGFARNVKRILKEEYPGNRTKIVTFHQSKNKEARILSNSTQVMDHVLYPENFKELWPEYYSAMYKYQRKGKNAHDDAADATTGVVERLNAPVIKSINSNIY</sequence>
<dbReference type="InterPro" id="IPR054762">
    <property type="entry name" value="Gp19_RNaseH-like"/>
</dbReference>
<dbReference type="EMBL" id="PKMC02000007">
    <property type="protein sequence ID" value="MEO9178653.1"/>
    <property type="molecule type" value="Genomic_DNA"/>
</dbReference>
<reference evidence="2" key="2">
    <citation type="submission" date="2024-04" db="EMBL/GenBank/DDBJ databases">
        <title>Na.</title>
        <authorList>
            <person name="Choi B."/>
        </authorList>
    </citation>
    <scope>NUCLEOTIDE SEQUENCE</scope>
    <source>
        <strain evidence="2">UMB0138</strain>
    </source>
</reference>
<dbReference type="InterPro" id="IPR006517">
    <property type="entry name" value="Phage_terminase_lsu-like_C"/>
</dbReference>
<proteinExistence type="predicted"/>
<evidence type="ECO:0000259" key="1">
    <source>
        <dbReference type="Pfam" id="PF22530"/>
    </source>
</evidence>
<comment type="caution">
    <text evidence="2">The sequence shown here is derived from an EMBL/GenBank/DDBJ whole genome shotgun (WGS) entry which is preliminary data.</text>
</comment>
<dbReference type="NCBIfam" id="TIGR01630">
    <property type="entry name" value="psiM2_ORF9"/>
    <property type="match status" value="1"/>
</dbReference>
<dbReference type="RefSeq" id="WP_101928773.1">
    <property type="nucleotide sequence ID" value="NZ_PKHW01000004.1"/>
</dbReference>
<organism evidence="2 3">
    <name type="scientific">Veillonella parvula</name>
    <name type="common">Staphylococcus parvulus</name>
    <dbReference type="NCBI Taxonomy" id="29466"/>
    <lineage>
        <taxon>Bacteria</taxon>
        <taxon>Bacillati</taxon>
        <taxon>Bacillota</taxon>
        <taxon>Negativicutes</taxon>
        <taxon>Veillonellales</taxon>
        <taxon>Veillonellaceae</taxon>
        <taxon>Veillonella</taxon>
    </lineage>
</organism>
<evidence type="ECO:0000313" key="2">
    <source>
        <dbReference type="EMBL" id="MEO9178653.1"/>
    </source>
</evidence>
<gene>
    <name evidence="2" type="primary">terL</name>
    <name evidence="2" type="ORF">CYJ21_006800</name>
</gene>
<dbReference type="Pfam" id="PF03237">
    <property type="entry name" value="Terminase_6N"/>
    <property type="match status" value="1"/>
</dbReference>
<feature type="domain" description="Terminase large subunit ribonuclease H-like" evidence="1">
    <location>
        <begin position="312"/>
        <end position="417"/>
    </location>
</feature>
<dbReference type="Proteomes" id="UP000234197">
    <property type="component" value="Unassembled WGS sequence"/>
</dbReference>
<reference evidence="2" key="1">
    <citation type="submission" date="2017-12" db="EMBL/GenBank/DDBJ databases">
        <authorList>
            <person name="Thomas-White K."/>
            <person name="Wolfe A.J."/>
        </authorList>
    </citation>
    <scope>NUCLEOTIDE SEQUENCE</scope>
    <source>
        <strain evidence="2">UMB0138</strain>
    </source>
</reference>
<protein>
    <submittedName>
        <fullName evidence="2">Phage terminase large subunit</fullName>
    </submittedName>
</protein>
<keyword evidence="3" id="KW-1185">Reference proteome</keyword>